<evidence type="ECO:0000256" key="5">
    <source>
        <dbReference type="ARBA" id="ARBA00022679"/>
    </source>
</evidence>
<dbReference type="Proteomes" id="UP000886595">
    <property type="component" value="Unassembled WGS sequence"/>
</dbReference>
<keyword evidence="6 16" id="KW-0812">Transmembrane</keyword>
<dbReference type="Pfam" id="PF13639">
    <property type="entry name" value="zf-RING_2"/>
    <property type="match status" value="1"/>
</dbReference>
<dbReference type="Gene3D" id="3.30.40.10">
    <property type="entry name" value="Zinc/RING finger domain, C3HC4 (zinc finger)"/>
    <property type="match status" value="1"/>
</dbReference>
<evidence type="ECO:0000256" key="16">
    <source>
        <dbReference type="SAM" id="Phobius"/>
    </source>
</evidence>
<keyword evidence="5" id="KW-0808">Transferase</keyword>
<comment type="catalytic activity">
    <reaction evidence="1">
        <text>S-ubiquitinyl-[E2 ubiquitin-conjugating enzyme]-L-cysteine + [acceptor protein]-L-lysine = [E2 ubiquitin-conjugating enzyme]-L-cysteine + N(6)-ubiquitinyl-[acceptor protein]-L-lysine.</text>
        <dbReference type="EC" id="2.3.2.27"/>
    </reaction>
</comment>
<proteinExistence type="inferred from homology"/>
<evidence type="ECO:0000259" key="17">
    <source>
        <dbReference type="PROSITE" id="PS50089"/>
    </source>
</evidence>
<dbReference type="InterPro" id="IPR013083">
    <property type="entry name" value="Znf_RING/FYVE/PHD"/>
</dbReference>
<feature type="region of interest" description="Disordered" evidence="15">
    <location>
        <begin position="313"/>
        <end position="390"/>
    </location>
</feature>
<gene>
    <name evidence="18" type="ORF">Bca52824_032991</name>
</gene>
<dbReference type="SUPFAM" id="SSF57850">
    <property type="entry name" value="RING/U-box"/>
    <property type="match status" value="1"/>
</dbReference>
<reference evidence="18 19" key="1">
    <citation type="submission" date="2020-02" db="EMBL/GenBank/DDBJ databases">
        <authorList>
            <person name="Ma Q."/>
            <person name="Huang Y."/>
            <person name="Song X."/>
            <person name="Pei D."/>
        </authorList>
    </citation>
    <scope>NUCLEOTIDE SEQUENCE [LARGE SCALE GENOMIC DNA]</scope>
    <source>
        <strain evidence="18">Sxm20200214</strain>
        <tissue evidence="18">Leaf</tissue>
    </source>
</reference>
<dbReference type="GO" id="GO:0016020">
    <property type="term" value="C:membrane"/>
    <property type="evidence" value="ECO:0007669"/>
    <property type="project" value="UniProtKB-SubCell"/>
</dbReference>
<evidence type="ECO:0000256" key="6">
    <source>
        <dbReference type="ARBA" id="ARBA00022692"/>
    </source>
</evidence>
<comment type="caution">
    <text evidence="18">The sequence shown here is derived from an EMBL/GenBank/DDBJ whole genome shotgun (WGS) entry which is preliminary data.</text>
</comment>
<dbReference type="OrthoDB" id="8062037at2759"/>
<evidence type="ECO:0000256" key="3">
    <source>
        <dbReference type="ARBA" id="ARBA00004906"/>
    </source>
</evidence>
<comment type="subcellular location">
    <subcellularLocation>
        <location evidence="2">Membrane</location>
        <topology evidence="2">Single-pass membrane protein</topology>
    </subcellularLocation>
</comment>
<name>A0A8X7SD38_BRACI</name>
<evidence type="ECO:0000256" key="4">
    <source>
        <dbReference type="ARBA" id="ARBA00012483"/>
    </source>
</evidence>
<accession>A0A8X7SD38</accession>
<evidence type="ECO:0000256" key="12">
    <source>
        <dbReference type="ARBA" id="ARBA00023136"/>
    </source>
</evidence>
<dbReference type="PROSITE" id="PS50089">
    <property type="entry name" value="ZF_RING_2"/>
    <property type="match status" value="1"/>
</dbReference>
<evidence type="ECO:0000313" key="18">
    <source>
        <dbReference type="EMBL" id="KAG2304340.1"/>
    </source>
</evidence>
<organism evidence="18 19">
    <name type="scientific">Brassica carinata</name>
    <name type="common">Ethiopian mustard</name>
    <name type="synonym">Abyssinian cabbage</name>
    <dbReference type="NCBI Taxonomy" id="52824"/>
    <lineage>
        <taxon>Eukaryota</taxon>
        <taxon>Viridiplantae</taxon>
        <taxon>Streptophyta</taxon>
        <taxon>Embryophyta</taxon>
        <taxon>Tracheophyta</taxon>
        <taxon>Spermatophyta</taxon>
        <taxon>Magnoliopsida</taxon>
        <taxon>eudicotyledons</taxon>
        <taxon>Gunneridae</taxon>
        <taxon>Pentapetalae</taxon>
        <taxon>rosids</taxon>
        <taxon>malvids</taxon>
        <taxon>Brassicales</taxon>
        <taxon>Brassicaceae</taxon>
        <taxon>Brassiceae</taxon>
        <taxon>Brassica</taxon>
    </lineage>
</organism>
<keyword evidence="7" id="KW-0479">Metal-binding</keyword>
<dbReference type="AlphaFoldDB" id="A0A8X7SD38"/>
<evidence type="ECO:0000256" key="1">
    <source>
        <dbReference type="ARBA" id="ARBA00000900"/>
    </source>
</evidence>
<dbReference type="GO" id="GO:0061630">
    <property type="term" value="F:ubiquitin protein ligase activity"/>
    <property type="evidence" value="ECO:0007669"/>
    <property type="project" value="UniProtKB-EC"/>
</dbReference>
<feature type="transmembrane region" description="Helical" evidence="16">
    <location>
        <begin position="65"/>
        <end position="84"/>
    </location>
</feature>
<evidence type="ECO:0000256" key="10">
    <source>
        <dbReference type="ARBA" id="ARBA00022833"/>
    </source>
</evidence>
<evidence type="ECO:0000256" key="13">
    <source>
        <dbReference type="ARBA" id="ARBA00024209"/>
    </source>
</evidence>
<protein>
    <recommendedName>
        <fullName evidence="4">RING-type E3 ubiquitin transferase</fullName>
        <ecNumber evidence="4">2.3.2.27</ecNumber>
    </recommendedName>
</protein>
<dbReference type="GO" id="GO:0008270">
    <property type="term" value="F:zinc ion binding"/>
    <property type="evidence" value="ECO:0007669"/>
    <property type="project" value="UniProtKB-KW"/>
</dbReference>
<dbReference type="PANTHER" id="PTHR35102:SF1">
    <property type="entry name" value="E3 UBIQUITIN-PROTEIN LIGASE"/>
    <property type="match status" value="1"/>
</dbReference>
<keyword evidence="19" id="KW-1185">Reference proteome</keyword>
<feature type="transmembrane region" description="Helical" evidence="16">
    <location>
        <begin position="190"/>
        <end position="214"/>
    </location>
</feature>
<keyword evidence="8 14" id="KW-0863">Zinc-finger</keyword>
<dbReference type="CDD" id="cd16461">
    <property type="entry name" value="RING-H2_EL5-like"/>
    <property type="match status" value="1"/>
</dbReference>
<dbReference type="FunFam" id="3.30.40.10:FF:000503">
    <property type="entry name" value="RING-H2 finger protein ATL7"/>
    <property type="match status" value="1"/>
</dbReference>
<evidence type="ECO:0000256" key="15">
    <source>
        <dbReference type="SAM" id="MobiDB-lite"/>
    </source>
</evidence>
<keyword evidence="11 16" id="KW-1133">Transmembrane helix</keyword>
<keyword evidence="12 16" id="KW-0472">Membrane</keyword>
<feature type="transmembrane region" description="Helical" evidence="16">
    <location>
        <begin position="115"/>
        <end position="141"/>
    </location>
</feature>
<feature type="domain" description="RING-type" evidence="17">
    <location>
        <begin position="264"/>
        <end position="306"/>
    </location>
</feature>
<evidence type="ECO:0000256" key="9">
    <source>
        <dbReference type="ARBA" id="ARBA00022786"/>
    </source>
</evidence>
<evidence type="ECO:0000313" key="19">
    <source>
        <dbReference type="Proteomes" id="UP000886595"/>
    </source>
</evidence>
<dbReference type="PANTHER" id="PTHR35102">
    <property type="entry name" value="E3 UBIQUITIN-PROTEIN LIGASE"/>
    <property type="match status" value="1"/>
</dbReference>
<comment type="pathway">
    <text evidence="3">Protein modification; protein ubiquitination.</text>
</comment>
<evidence type="ECO:0000256" key="8">
    <source>
        <dbReference type="ARBA" id="ARBA00022771"/>
    </source>
</evidence>
<sequence>MKAWFDKKITQPLVQILRRGAEPKQLAFSAALGITMGVFPICGVTVLLCGLAIALLGSVCHAPTVMLFNFIATPIELSLMVPFLRLGEKLIGGPHFPLTSDALKKVFTGQASREVFLSIGNALLGWLVATPFVIFGLYILFLPCFKILVGKFSSVSPTAKSPTSMHPDFNNSNPENDATSTGVNSPELKLYQAFIFSVPICFTFIILFVFYVIYLRRGSADLSSLGMRTTLSISTAELGLSKELREMLPIVVYKESFSVMDSQCSVCLGDYQADDKLQQIPACGHTFHMDCIDLWLTSHTTCPLCRLALIPTQSHQSQEEDPPVPSLRSPDGGASSEPETQPDDRRNDGQEQQQSDPNECNRDAESSEEPQEDERNSIGTSSGCCNCKPG</sequence>
<dbReference type="EC" id="2.3.2.27" evidence="4"/>
<evidence type="ECO:0000256" key="2">
    <source>
        <dbReference type="ARBA" id="ARBA00004167"/>
    </source>
</evidence>
<keyword evidence="9" id="KW-0833">Ubl conjugation pathway</keyword>
<feature type="transmembrane region" description="Helical" evidence="16">
    <location>
        <begin position="26"/>
        <end position="59"/>
    </location>
</feature>
<evidence type="ECO:0000256" key="11">
    <source>
        <dbReference type="ARBA" id="ARBA00022989"/>
    </source>
</evidence>
<evidence type="ECO:0000256" key="14">
    <source>
        <dbReference type="PROSITE-ProRule" id="PRU00175"/>
    </source>
</evidence>
<keyword evidence="10" id="KW-0862">Zinc</keyword>
<evidence type="ECO:0000256" key="7">
    <source>
        <dbReference type="ARBA" id="ARBA00022723"/>
    </source>
</evidence>
<dbReference type="EMBL" id="JAAMPC010000007">
    <property type="protein sequence ID" value="KAG2304340.1"/>
    <property type="molecule type" value="Genomic_DNA"/>
</dbReference>
<dbReference type="SMART" id="SM00184">
    <property type="entry name" value="RING"/>
    <property type="match status" value="1"/>
</dbReference>
<comment type="similarity">
    <text evidence="13">Belongs to the RING-type zinc finger family. ATL subfamily.</text>
</comment>
<dbReference type="InterPro" id="IPR001841">
    <property type="entry name" value="Znf_RING"/>
</dbReference>